<dbReference type="Pfam" id="PF09084">
    <property type="entry name" value="NMT1"/>
    <property type="match status" value="1"/>
</dbReference>
<dbReference type="PANTHER" id="PTHR30024">
    <property type="entry name" value="ALIPHATIC SULFONATES-BINDING PROTEIN-RELATED"/>
    <property type="match status" value="1"/>
</dbReference>
<protein>
    <recommendedName>
        <fullName evidence="1">SsuA/THI5-like domain-containing protein</fullName>
    </recommendedName>
</protein>
<proteinExistence type="predicted"/>
<sequence>MSAARIVRVAHGFPETFMTDELRQPGSPPSRRLLLRAGAAALPFMLAAGPGRAWGPGPAVPFDPGPLCRPAAAEGPAGPLKPVKLAWNATAICTAAAPLAKETGIFTRHGLDVEFVNFGGSTEALLEAIATGKADAGIGMALRWLKPLEQGFDVKVTAGLHGGCLRLLGSRAAGITEVAALKGKTIAISDHASPAKNFFGLLLAKAGIDPETGVDWRQYPVDLLNLAVEKGEAQALADSDPRTWIWRKDPNLVEVATNLSGDYADRTCCIVAARGSLIRNDRATASALTRAILEGGHRVHENPEEAARAFAGYGGKGSVEDLAAMLRSQHHGDRPVGADLKRQLVLYGDELKSVNVLKRTTDTAKFAERIYADVLS</sequence>
<evidence type="ECO:0000313" key="3">
    <source>
        <dbReference type="Proteomes" id="UP001055102"/>
    </source>
</evidence>
<evidence type="ECO:0000313" key="2">
    <source>
        <dbReference type="EMBL" id="GJE08893.1"/>
    </source>
</evidence>
<dbReference type="Gene3D" id="3.40.190.10">
    <property type="entry name" value="Periplasmic binding protein-like II"/>
    <property type="match status" value="2"/>
</dbReference>
<comment type="caution">
    <text evidence="2">The sequence shown here is derived from an EMBL/GenBank/DDBJ whole genome shotgun (WGS) entry which is preliminary data.</text>
</comment>
<organism evidence="2 3">
    <name type="scientific">Methylobacterium jeotgali</name>
    <dbReference type="NCBI Taxonomy" id="381630"/>
    <lineage>
        <taxon>Bacteria</taxon>
        <taxon>Pseudomonadati</taxon>
        <taxon>Pseudomonadota</taxon>
        <taxon>Alphaproteobacteria</taxon>
        <taxon>Hyphomicrobiales</taxon>
        <taxon>Methylobacteriaceae</taxon>
        <taxon>Methylobacterium</taxon>
    </lineage>
</organism>
<accession>A0ABQ4T2D0</accession>
<gene>
    <name evidence="2" type="ORF">AOPFMNJM_4240</name>
</gene>
<reference evidence="2" key="2">
    <citation type="submission" date="2021-08" db="EMBL/GenBank/DDBJ databases">
        <authorList>
            <person name="Tani A."/>
            <person name="Ola A."/>
            <person name="Ogura Y."/>
            <person name="Katsura K."/>
            <person name="Hayashi T."/>
        </authorList>
    </citation>
    <scope>NUCLEOTIDE SEQUENCE</scope>
    <source>
        <strain evidence="2">LMG 23639</strain>
    </source>
</reference>
<dbReference type="PANTHER" id="PTHR30024:SF21">
    <property type="entry name" value="ABC TRANSPORTER SUBSTRATE-BINDING PROTEIN"/>
    <property type="match status" value="1"/>
</dbReference>
<name>A0ABQ4T2D0_9HYPH</name>
<dbReference type="SUPFAM" id="SSF53850">
    <property type="entry name" value="Periplasmic binding protein-like II"/>
    <property type="match status" value="1"/>
</dbReference>
<dbReference type="EMBL" id="BPQR01000096">
    <property type="protein sequence ID" value="GJE08893.1"/>
    <property type="molecule type" value="Genomic_DNA"/>
</dbReference>
<dbReference type="InterPro" id="IPR015168">
    <property type="entry name" value="SsuA/THI5"/>
</dbReference>
<keyword evidence="3" id="KW-1185">Reference proteome</keyword>
<reference evidence="2" key="1">
    <citation type="journal article" date="2021" name="Front. Microbiol.">
        <title>Comprehensive Comparative Genomics and Phenotyping of Methylobacterium Species.</title>
        <authorList>
            <person name="Alessa O."/>
            <person name="Ogura Y."/>
            <person name="Fujitani Y."/>
            <person name="Takami H."/>
            <person name="Hayashi T."/>
            <person name="Sahin N."/>
            <person name="Tani A."/>
        </authorList>
    </citation>
    <scope>NUCLEOTIDE SEQUENCE</scope>
    <source>
        <strain evidence="2">LMG 23639</strain>
    </source>
</reference>
<evidence type="ECO:0000259" key="1">
    <source>
        <dbReference type="Pfam" id="PF09084"/>
    </source>
</evidence>
<feature type="domain" description="SsuA/THI5-like" evidence="1">
    <location>
        <begin position="99"/>
        <end position="306"/>
    </location>
</feature>
<dbReference type="Proteomes" id="UP001055102">
    <property type="component" value="Unassembled WGS sequence"/>
</dbReference>